<accession>A0AAW2ZT19</accession>
<gene>
    <name evidence="1" type="ORF">Q4I31_008302</name>
</gene>
<proteinExistence type="predicted"/>
<dbReference type="AlphaFoldDB" id="A0AAW2ZT19"/>
<sequence length="295" mass="32545">MQEERPPSSLTAAVPAGRIIARLSATLRQTEQACAELSSIEGLLCSLSAGVEDLTRASAMSVDTRTTESSLERRNADELTMEVHVPPQPTDGSSPYNWVDRRTWCSALEGSNVFHRSGLSTTFSALERSVSDAMALELFSKLQRVTDKVRQLCSTVDERAQKARQKQSLPHARAEWRCEAVRALHRIAHAPLESEDAEATKPSVVAPCIPRPSPQQTMGIVQKSHVFPTPSDAIWWELYAGLQGVLHRTALSSASTALGKSEEVAESRLELQRQRLLALLEEMTMWLVEDTSATR</sequence>
<evidence type="ECO:0000313" key="2">
    <source>
        <dbReference type="Proteomes" id="UP001500131"/>
    </source>
</evidence>
<evidence type="ECO:0000313" key="1">
    <source>
        <dbReference type="EMBL" id="KAL0492605.1"/>
    </source>
</evidence>
<dbReference type="EMBL" id="JBAMZK010000037">
    <property type="protein sequence ID" value="KAL0492605.1"/>
    <property type="molecule type" value="Genomic_DNA"/>
</dbReference>
<comment type="caution">
    <text evidence="1">The sequence shown here is derived from an EMBL/GenBank/DDBJ whole genome shotgun (WGS) entry which is preliminary data.</text>
</comment>
<dbReference type="Proteomes" id="UP001500131">
    <property type="component" value="Unassembled WGS sequence"/>
</dbReference>
<keyword evidence="2" id="KW-1185">Reference proteome</keyword>
<name>A0AAW2ZT19_9TRYP</name>
<protein>
    <submittedName>
        <fullName evidence="1">Uncharacterized protein</fullName>
    </submittedName>
</protein>
<reference evidence="1 2" key="1">
    <citation type="submission" date="2024-02" db="EMBL/GenBank/DDBJ databases">
        <title>FIRST GENOME SEQUENCES OF Leishmania (Viannia) shawi, Leishmania (Viannia) lindenbergi AND Leishmania (Viannia) utingensis.</title>
        <authorList>
            <person name="Resadore F."/>
            <person name="Custodio M.G.F."/>
            <person name="Boite M.C."/>
            <person name="Cupolillo E."/>
            <person name="Ferreira G.E.M."/>
        </authorList>
    </citation>
    <scope>NUCLEOTIDE SEQUENCE [LARGE SCALE GENOMIC DNA]</scope>
    <source>
        <strain evidence="1 2">MHOM/BR/1966/M15733</strain>
    </source>
</reference>
<organism evidence="1 2">
    <name type="scientific">Leishmania lindenbergi</name>
    <dbReference type="NCBI Taxonomy" id="651832"/>
    <lineage>
        <taxon>Eukaryota</taxon>
        <taxon>Discoba</taxon>
        <taxon>Euglenozoa</taxon>
        <taxon>Kinetoplastea</taxon>
        <taxon>Metakinetoplastina</taxon>
        <taxon>Trypanosomatida</taxon>
        <taxon>Trypanosomatidae</taxon>
        <taxon>Leishmaniinae</taxon>
        <taxon>Leishmania</taxon>
    </lineage>
</organism>